<comment type="caution">
    <text evidence="1">The sequence shown here is derived from an EMBL/GenBank/DDBJ whole genome shotgun (WGS) entry which is preliminary data.</text>
</comment>
<dbReference type="RefSeq" id="WP_116116450.1">
    <property type="nucleotide sequence ID" value="NZ_QUNF01000006.1"/>
</dbReference>
<proteinExistence type="predicted"/>
<accession>A0A3E0DYG6</accession>
<gene>
    <name evidence="1" type="ORF">C8N25_1061</name>
</gene>
<dbReference type="AlphaFoldDB" id="A0A3E0DYG6"/>
<evidence type="ECO:0000313" key="2">
    <source>
        <dbReference type="Proteomes" id="UP000256405"/>
    </source>
</evidence>
<sequence length="88" mass="10023">MELKIVLQKRNDEKPKKPAALAGFGINEAAPDSYCGLFEWVSYRVLEKVGLNPKKPFSFLKSFGINEAAPDYYRWLLGWVMDSLPKSL</sequence>
<name>A0A3E0DYG6_9BACT</name>
<keyword evidence="2" id="KW-1185">Reference proteome</keyword>
<evidence type="ECO:0000313" key="1">
    <source>
        <dbReference type="EMBL" id="REG90503.1"/>
    </source>
</evidence>
<protein>
    <submittedName>
        <fullName evidence="1">Uncharacterized protein</fullName>
    </submittedName>
</protein>
<dbReference type="Proteomes" id="UP000256405">
    <property type="component" value="Unassembled WGS sequence"/>
</dbReference>
<dbReference type="EMBL" id="QUNF01000006">
    <property type="protein sequence ID" value="REG90503.1"/>
    <property type="molecule type" value="Genomic_DNA"/>
</dbReference>
<reference evidence="1 2" key="1">
    <citation type="submission" date="2018-08" db="EMBL/GenBank/DDBJ databases">
        <title>Genomic Encyclopedia of Archaeal and Bacterial Type Strains, Phase II (KMG-II): from individual species to whole genera.</title>
        <authorList>
            <person name="Goeker M."/>
        </authorList>
    </citation>
    <scope>NUCLEOTIDE SEQUENCE [LARGE SCALE GENOMIC DNA]</scope>
    <source>
        <strain evidence="1 2">DSM 15986</strain>
    </source>
</reference>
<organism evidence="1 2">
    <name type="scientific">Algoriphagus antarcticus</name>
    <dbReference type="NCBI Taxonomy" id="238540"/>
    <lineage>
        <taxon>Bacteria</taxon>
        <taxon>Pseudomonadati</taxon>
        <taxon>Bacteroidota</taxon>
        <taxon>Cytophagia</taxon>
        <taxon>Cytophagales</taxon>
        <taxon>Cyclobacteriaceae</taxon>
        <taxon>Algoriphagus</taxon>
    </lineage>
</organism>